<gene>
    <name evidence="1" type="ORF">BDN72DRAFT_881556</name>
</gene>
<evidence type="ECO:0000313" key="1">
    <source>
        <dbReference type="EMBL" id="TFK64326.1"/>
    </source>
</evidence>
<evidence type="ECO:0000313" key="2">
    <source>
        <dbReference type="Proteomes" id="UP000308600"/>
    </source>
</evidence>
<dbReference type="EMBL" id="ML208479">
    <property type="protein sequence ID" value="TFK64326.1"/>
    <property type="molecule type" value="Genomic_DNA"/>
</dbReference>
<keyword evidence="2" id="KW-1185">Reference proteome</keyword>
<sequence>MTTSTHRFHQIPSSKPTYSEAMNNKEEESTRGNAFVIVFFVLVRGFDRIDTTLTVLPHQRSACSWKKLGETCLIQVRITSFKPFPRGWNLHMISPDEEVSSFDATSGNSRGLQDLMAASVPLDLDGLSRKDALEKISGQIACLNDPIQIRSLKTRRNTLVPVGSLSPQLLRKVFMHCCELNESGKYTNLRENMYEWEPEDTDIPLDTRVVVSWVSRRWRNLALTHGPLWSLILSNGDTFNWDYARACMDRCKSLQIDARCPSTDLLKFCVSNISKISLLKLVGEFEGFVLPKYAPLLETLSLGCYTPTSILRRITSRRCPRLRFLELDSSDLVDWKVFPRLALTITKICIKYPDPKITAQGFTDLLESLTVLTDCEIWHTLKKVVDGRLPSRCVSLPLLQKFAMGEALAPSIQVLRYISAPTASFDVCVPVKRDQEIKDLFRTLRGSQGHVWNSIRHLRDGTMLDISISTSSSSPAHTFSVLEWEPAIFWPTSFAYEYLDLKNLESLWTNSATINILAQLSTPSQLHTITLNGWKPLRAFIAFVGSSTHLQHSKLPFPALRELRLAGFSSCEWLKDLYRILATRQRWGIGMRKLLFIECEGLEVEAVVHFIEVVEEVEVSNQSVRDFFDNFFG</sequence>
<name>A0ACD3AF67_9AGAR</name>
<dbReference type="Proteomes" id="UP000308600">
    <property type="component" value="Unassembled WGS sequence"/>
</dbReference>
<organism evidence="1 2">
    <name type="scientific">Pluteus cervinus</name>
    <dbReference type="NCBI Taxonomy" id="181527"/>
    <lineage>
        <taxon>Eukaryota</taxon>
        <taxon>Fungi</taxon>
        <taxon>Dikarya</taxon>
        <taxon>Basidiomycota</taxon>
        <taxon>Agaricomycotina</taxon>
        <taxon>Agaricomycetes</taxon>
        <taxon>Agaricomycetidae</taxon>
        <taxon>Agaricales</taxon>
        <taxon>Pluteineae</taxon>
        <taxon>Pluteaceae</taxon>
        <taxon>Pluteus</taxon>
    </lineage>
</organism>
<protein>
    <submittedName>
        <fullName evidence="1">Uncharacterized protein</fullName>
    </submittedName>
</protein>
<accession>A0ACD3AF67</accession>
<reference evidence="1 2" key="1">
    <citation type="journal article" date="2019" name="Nat. Ecol. Evol.">
        <title>Megaphylogeny resolves global patterns of mushroom evolution.</title>
        <authorList>
            <person name="Varga T."/>
            <person name="Krizsan K."/>
            <person name="Foldi C."/>
            <person name="Dima B."/>
            <person name="Sanchez-Garcia M."/>
            <person name="Sanchez-Ramirez S."/>
            <person name="Szollosi G.J."/>
            <person name="Szarkandi J.G."/>
            <person name="Papp V."/>
            <person name="Albert L."/>
            <person name="Andreopoulos W."/>
            <person name="Angelini C."/>
            <person name="Antonin V."/>
            <person name="Barry K.W."/>
            <person name="Bougher N.L."/>
            <person name="Buchanan P."/>
            <person name="Buyck B."/>
            <person name="Bense V."/>
            <person name="Catcheside P."/>
            <person name="Chovatia M."/>
            <person name="Cooper J."/>
            <person name="Damon W."/>
            <person name="Desjardin D."/>
            <person name="Finy P."/>
            <person name="Geml J."/>
            <person name="Haridas S."/>
            <person name="Hughes K."/>
            <person name="Justo A."/>
            <person name="Karasinski D."/>
            <person name="Kautmanova I."/>
            <person name="Kiss B."/>
            <person name="Kocsube S."/>
            <person name="Kotiranta H."/>
            <person name="LaButti K.M."/>
            <person name="Lechner B.E."/>
            <person name="Liimatainen K."/>
            <person name="Lipzen A."/>
            <person name="Lukacs Z."/>
            <person name="Mihaltcheva S."/>
            <person name="Morgado L.N."/>
            <person name="Niskanen T."/>
            <person name="Noordeloos M.E."/>
            <person name="Ohm R.A."/>
            <person name="Ortiz-Santana B."/>
            <person name="Ovrebo C."/>
            <person name="Racz N."/>
            <person name="Riley R."/>
            <person name="Savchenko A."/>
            <person name="Shiryaev A."/>
            <person name="Soop K."/>
            <person name="Spirin V."/>
            <person name="Szebenyi C."/>
            <person name="Tomsovsky M."/>
            <person name="Tulloss R.E."/>
            <person name="Uehling J."/>
            <person name="Grigoriev I.V."/>
            <person name="Vagvolgyi C."/>
            <person name="Papp T."/>
            <person name="Martin F.M."/>
            <person name="Miettinen O."/>
            <person name="Hibbett D.S."/>
            <person name="Nagy L.G."/>
        </authorList>
    </citation>
    <scope>NUCLEOTIDE SEQUENCE [LARGE SCALE GENOMIC DNA]</scope>
    <source>
        <strain evidence="1 2">NL-1719</strain>
    </source>
</reference>
<proteinExistence type="predicted"/>